<keyword evidence="5 8" id="KW-0812">Transmembrane</keyword>
<proteinExistence type="inferred from homology"/>
<comment type="similarity">
    <text evidence="2">Belongs to the amino acid-polyamine-organocation (APC) superfamily. Spore germination protein (SGP) (TC 2.A.3.9) family.</text>
</comment>
<feature type="transmembrane region" description="Helical" evidence="8">
    <location>
        <begin position="181"/>
        <end position="200"/>
    </location>
</feature>
<dbReference type="InterPro" id="IPR004761">
    <property type="entry name" value="Spore_GerAB"/>
</dbReference>
<feature type="transmembrane region" description="Helical" evidence="8">
    <location>
        <begin position="33"/>
        <end position="53"/>
    </location>
</feature>
<protein>
    <submittedName>
        <fullName evidence="9">GerAB/ArcD/ProY family transporter</fullName>
    </submittedName>
</protein>
<feature type="transmembrane region" description="Helical" evidence="8">
    <location>
        <begin position="326"/>
        <end position="347"/>
    </location>
</feature>
<feature type="transmembrane region" description="Helical" evidence="8">
    <location>
        <begin position="140"/>
        <end position="161"/>
    </location>
</feature>
<organism evidence="9 10">
    <name type="scientific">Paenibacillus filicis</name>
    <dbReference type="NCBI Taxonomy" id="669464"/>
    <lineage>
        <taxon>Bacteria</taxon>
        <taxon>Bacillati</taxon>
        <taxon>Bacillota</taxon>
        <taxon>Bacilli</taxon>
        <taxon>Bacillales</taxon>
        <taxon>Paenibacillaceae</taxon>
        <taxon>Paenibacillus</taxon>
    </lineage>
</organism>
<keyword evidence="6 8" id="KW-1133">Transmembrane helix</keyword>
<comment type="subcellular location">
    <subcellularLocation>
        <location evidence="1">Membrane</location>
        <topology evidence="1">Multi-pass membrane protein</topology>
    </subcellularLocation>
</comment>
<dbReference type="PANTHER" id="PTHR34975">
    <property type="entry name" value="SPORE GERMINATION PROTEIN A2"/>
    <property type="match status" value="1"/>
</dbReference>
<evidence type="ECO:0000256" key="3">
    <source>
        <dbReference type="ARBA" id="ARBA00022448"/>
    </source>
</evidence>
<dbReference type="Pfam" id="PF03845">
    <property type="entry name" value="Spore_permease"/>
    <property type="match status" value="1"/>
</dbReference>
<feature type="transmembrane region" description="Helical" evidence="8">
    <location>
        <begin position="212"/>
        <end position="239"/>
    </location>
</feature>
<evidence type="ECO:0000313" key="9">
    <source>
        <dbReference type="EMBL" id="MEK8129503.1"/>
    </source>
</evidence>
<reference evidence="9 10" key="1">
    <citation type="submission" date="2024-04" db="EMBL/GenBank/DDBJ databases">
        <title>draft genome sequnece of Paenibacillus filicis.</title>
        <authorList>
            <person name="Kim D.-U."/>
        </authorList>
    </citation>
    <scope>NUCLEOTIDE SEQUENCE [LARGE SCALE GENOMIC DNA]</scope>
    <source>
        <strain evidence="9 10">KACC14197</strain>
    </source>
</reference>
<dbReference type="EMBL" id="JBBPCC010000010">
    <property type="protein sequence ID" value="MEK8129503.1"/>
    <property type="molecule type" value="Genomic_DNA"/>
</dbReference>
<evidence type="ECO:0000256" key="2">
    <source>
        <dbReference type="ARBA" id="ARBA00007998"/>
    </source>
</evidence>
<feature type="transmembrane region" description="Helical" evidence="8">
    <location>
        <begin position="111"/>
        <end position="128"/>
    </location>
</feature>
<keyword evidence="10" id="KW-1185">Reference proteome</keyword>
<comment type="caution">
    <text evidence="9">The sequence shown here is derived from an EMBL/GenBank/DDBJ whole genome shotgun (WGS) entry which is preliminary data.</text>
</comment>
<evidence type="ECO:0000256" key="5">
    <source>
        <dbReference type="ARBA" id="ARBA00022692"/>
    </source>
</evidence>
<evidence type="ECO:0000256" key="8">
    <source>
        <dbReference type="SAM" id="Phobius"/>
    </source>
</evidence>
<keyword evidence="3" id="KW-0813">Transport</keyword>
<feature type="transmembrane region" description="Helical" evidence="8">
    <location>
        <begin position="259"/>
        <end position="283"/>
    </location>
</feature>
<name>A0ABU9DKV5_9BACL</name>
<dbReference type="Proteomes" id="UP001469365">
    <property type="component" value="Unassembled WGS sequence"/>
</dbReference>
<evidence type="ECO:0000313" key="10">
    <source>
        <dbReference type="Proteomes" id="UP001469365"/>
    </source>
</evidence>
<sequence length="354" mass="39909">MSKRMIFFLFLQIHLAAALSGYAVKIIESTDKGHWEPILAGVLLQGILVWVYLKGLSFSKGKDVVQIIKDGLGKWAGTLAFLPFVLFLCFHLILLARQQITEISIILLPDTPLWSTTLIFVAIFLYAASKGISVIARVSVAIFLLFMPFVLFTLLVSYRDFDFYNAFPLWDPAASFTAKPSFYVSMYAYTGFLFLGMLRLNKPVTLRELWPLLAILAVFYVTIVYVPLLTFGHETAVLLQQPTLMASDTIDLEWVVFDWLPTFFIVSYSALSILESAVTLWMATLLIRKLFLPLPALWLMVGIGVAVYALSLMIPNMQALNRFGSYNAFFSIYSMIMIPVLTIVSGLRKRRTGS</sequence>
<feature type="transmembrane region" description="Helical" evidence="8">
    <location>
        <begin position="74"/>
        <end position="96"/>
    </location>
</feature>
<feature type="transmembrane region" description="Helical" evidence="8">
    <location>
        <begin position="290"/>
        <end position="314"/>
    </location>
</feature>
<dbReference type="PANTHER" id="PTHR34975:SF2">
    <property type="entry name" value="SPORE GERMINATION PROTEIN A2"/>
    <property type="match status" value="1"/>
</dbReference>
<evidence type="ECO:0000256" key="1">
    <source>
        <dbReference type="ARBA" id="ARBA00004141"/>
    </source>
</evidence>
<evidence type="ECO:0000256" key="4">
    <source>
        <dbReference type="ARBA" id="ARBA00022544"/>
    </source>
</evidence>
<evidence type="ECO:0000256" key="6">
    <source>
        <dbReference type="ARBA" id="ARBA00022989"/>
    </source>
</evidence>
<dbReference type="RefSeq" id="WP_341416613.1">
    <property type="nucleotide sequence ID" value="NZ_JBBPCC010000010.1"/>
</dbReference>
<evidence type="ECO:0000256" key="7">
    <source>
        <dbReference type="ARBA" id="ARBA00023136"/>
    </source>
</evidence>
<accession>A0ABU9DKV5</accession>
<keyword evidence="7 8" id="KW-0472">Membrane</keyword>
<keyword evidence="4" id="KW-0309">Germination</keyword>
<gene>
    <name evidence="9" type="ORF">WMW72_16480</name>
</gene>